<comment type="subcellular location">
    <subcellularLocation>
        <location evidence="1">Cell membrane</location>
        <topology evidence="1">Multi-pass membrane protein</topology>
    </subcellularLocation>
</comment>
<sequence length="325" mass="34456">MRENGRHARGSESSHHPGDSYYNIPPIKRPHWTWEIFVYFWVGGIGAGAHAVTTIARLLGHGDAALLRAGRYITLGSMVLSPLLLISDLGRPERFYNMLRILKLRSPMSLGSWSLFLFGSLSGLIATAQAAQDGLLGGGNPAARLARAVPAQILSALAMPFALFVGSYGGILLAATAVPMWARNALLMGPTFLASSFSTGLSALSLALKLGRWGEKGTHAALRRAERLALVAELGLMAASLAKMGKYGKPLYGKPLAPLFFGGTVLGGILAPLALLSGRESRPRGILASVLVLLGGLAFRYVMVEGGKRSADDPQATFSHTRKEG</sequence>
<dbReference type="InterPro" id="IPR005614">
    <property type="entry name" value="NrfD-like"/>
</dbReference>
<evidence type="ECO:0000256" key="1">
    <source>
        <dbReference type="ARBA" id="ARBA00004651"/>
    </source>
</evidence>
<evidence type="ECO:0000256" key="3">
    <source>
        <dbReference type="ARBA" id="ARBA00022475"/>
    </source>
</evidence>
<protein>
    <submittedName>
        <fullName evidence="8">Polysulfide reductase</fullName>
    </submittedName>
</protein>
<dbReference type="GO" id="GO:0005886">
    <property type="term" value="C:plasma membrane"/>
    <property type="evidence" value="ECO:0007669"/>
    <property type="project" value="UniProtKB-SubCell"/>
</dbReference>
<evidence type="ECO:0000313" key="8">
    <source>
        <dbReference type="EMBL" id="TCJ20001.1"/>
    </source>
</evidence>
<keyword evidence="6 7" id="KW-0472">Membrane</keyword>
<feature type="transmembrane region" description="Helical" evidence="7">
    <location>
        <begin position="151"/>
        <end position="174"/>
    </location>
</feature>
<dbReference type="InterPro" id="IPR052049">
    <property type="entry name" value="Electron_transfer_protein"/>
</dbReference>
<feature type="transmembrane region" description="Helical" evidence="7">
    <location>
        <begin position="286"/>
        <end position="303"/>
    </location>
</feature>
<gene>
    <name evidence="8" type="ORF">E0L93_03380</name>
</gene>
<evidence type="ECO:0000256" key="6">
    <source>
        <dbReference type="ARBA" id="ARBA00023136"/>
    </source>
</evidence>
<keyword evidence="5 7" id="KW-1133">Transmembrane helix</keyword>
<feature type="transmembrane region" description="Helical" evidence="7">
    <location>
        <begin position="72"/>
        <end position="89"/>
    </location>
</feature>
<keyword evidence="4 7" id="KW-0812">Transmembrane</keyword>
<evidence type="ECO:0000313" key="9">
    <source>
        <dbReference type="Proteomes" id="UP000295244"/>
    </source>
</evidence>
<dbReference type="EMBL" id="SKBU01000006">
    <property type="protein sequence ID" value="TCJ20001.1"/>
    <property type="molecule type" value="Genomic_DNA"/>
</dbReference>
<keyword evidence="9" id="KW-1185">Reference proteome</keyword>
<proteinExistence type="inferred from homology"/>
<accession>A0A4R1BQV4</accession>
<comment type="similarity">
    <text evidence="2">Belongs to the NrfD family.</text>
</comment>
<evidence type="ECO:0000256" key="7">
    <source>
        <dbReference type="SAM" id="Phobius"/>
    </source>
</evidence>
<dbReference type="AlphaFoldDB" id="A0A4R1BQV4"/>
<dbReference type="PANTHER" id="PTHR34856:SF2">
    <property type="entry name" value="PROTEIN NRFD"/>
    <property type="match status" value="1"/>
</dbReference>
<feature type="transmembrane region" description="Helical" evidence="7">
    <location>
        <begin position="110"/>
        <end position="131"/>
    </location>
</feature>
<name>A0A4R1BQV4_9ACTN</name>
<evidence type="ECO:0000256" key="5">
    <source>
        <dbReference type="ARBA" id="ARBA00022989"/>
    </source>
</evidence>
<dbReference type="Pfam" id="PF03916">
    <property type="entry name" value="NrfD"/>
    <property type="match status" value="1"/>
</dbReference>
<organism evidence="8 9">
    <name type="scientific">Rubrobacter taiwanensis</name>
    <dbReference type="NCBI Taxonomy" id="185139"/>
    <lineage>
        <taxon>Bacteria</taxon>
        <taxon>Bacillati</taxon>
        <taxon>Actinomycetota</taxon>
        <taxon>Rubrobacteria</taxon>
        <taxon>Rubrobacterales</taxon>
        <taxon>Rubrobacteraceae</taxon>
        <taxon>Rubrobacter</taxon>
    </lineage>
</organism>
<dbReference type="PANTHER" id="PTHR34856">
    <property type="entry name" value="PROTEIN NRFD"/>
    <property type="match status" value="1"/>
</dbReference>
<dbReference type="Gene3D" id="1.20.1630.10">
    <property type="entry name" value="Formate dehydrogenase/DMSO reductase domain"/>
    <property type="match status" value="1"/>
</dbReference>
<reference evidence="8 9" key="1">
    <citation type="submission" date="2019-03" db="EMBL/GenBank/DDBJ databases">
        <title>Whole genome sequence of a novel Rubrobacter taiwanensis strain, isolated from Yellowstone National Park.</title>
        <authorList>
            <person name="Freed S."/>
            <person name="Ramaley R.F."/>
            <person name="Kyndt J.A."/>
        </authorList>
    </citation>
    <scope>NUCLEOTIDE SEQUENCE [LARGE SCALE GENOMIC DNA]</scope>
    <source>
        <strain evidence="8 9">Yellowstone</strain>
    </source>
</reference>
<dbReference type="Proteomes" id="UP000295244">
    <property type="component" value="Unassembled WGS sequence"/>
</dbReference>
<evidence type="ECO:0000256" key="2">
    <source>
        <dbReference type="ARBA" id="ARBA00008929"/>
    </source>
</evidence>
<comment type="caution">
    <text evidence="8">The sequence shown here is derived from an EMBL/GenBank/DDBJ whole genome shotgun (WGS) entry which is preliminary data.</text>
</comment>
<feature type="transmembrane region" description="Helical" evidence="7">
    <location>
        <begin position="36"/>
        <end position="60"/>
    </location>
</feature>
<dbReference type="RefSeq" id="WP_132688456.1">
    <property type="nucleotide sequence ID" value="NZ_SKBU01000006.1"/>
</dbReference>
<keyword evidence="3" id="KW-1003">Cell membrane</keyword>
<evidence type="ECO:0000256" key="4">
    <source>
        <dbReference type="ARBA" id="ARBA00022692"/>
    </source>
</evidence>
<dbReference type="OrthoDB" id="112837at2"/>
<feature type="transmembrane region" description="Helical" evidence="7">
    <location>
        <begin position="256"/>
        <end position="274"/>
    </location>
</feature>
<feature type="transmembrane region" description="Helical" evidence="7">
    <location>
        <begin position="186"/>
        <end position="208"/>
    </location>
</feature>